<keyword evidence="2" id="KW-1003">Cell membrane</keyword>
<feature type="transmembrane region" description="Helical" evidence="6">
    <location>
        <begin position="235"/>
        <end position="260"/>
    </location>
</feature>
<feature type="transmembrane region" description="Helical" evidence="6">
    <location>
        <begin position="359"/>
        <end position="379"/>
    </location>
</feature>
<evidence type="ECO:0000259" key="7">
    <source>
        <dbReference type="Pfam" id="PF02687"/>
    </source>
</evidence>
<evidence type="ECO:0000313" key="8">
    <source>
        <dbReference type="EMBL" id="GES11297.1"/>
    </source>
</evidence>
<evidence type="ECO:0000256" key="3">
    <source>
        <dbReference type="ARBA" id="ARBA00022692"/>
    </source>
</evidence>
<feature type="transmembrane region" description="Helical" evidence="6">
    <location>
        <begin position="634"/>
        <end position="662"/>
    </location>
</feature>
<reference evidence="8 9" key="1">
    <citation type="submission" date="2019-10" db="EMBL/GenBank/DDBJ databases">
        <title>Whole genome shotgun sequence of Acrocarpospora macrocephala NBRC 16266.</title>
        <authorList>
            <person name="Ichikawa N."/>
            <person name="Kimura A."/>
            <person name="Kitahashi Y."/>
            <person name="Komaki H."/>
            <person name="Oguchi A."/>
        </authorList>
    </citation>
    <scope>NUCLEOTIDE SEQUENCE [LARGE SCALE GENOMIC DNA]</scope>
    <source>
        <strain evidence="8 9">NBRC 16266</strain>
    </source>
</reference>
<evidence type="ECO:0000256" key="4">
    <source>
        <dbReference type="ARBA" id="ARBA00022989"/>
    </source>
</evidence>
<keyword evidence="9" id="KW-1185">Reference proteome</keyword>
<feature type="transmembrane region" description="Helical" evidence="6">
    <location>
        <begin position="190"/>
        <end position="215"/>
    </location>
</feature>
<evidence type="ECO:0000256" key="6">
    <source>
        <dbReference type="SAM" id="Phobius"/>
    </source>
</evidence>
<sequence>MSALRLGLRLAFAGGREGVARLALASFGVAIGVTLILMTLTAVPALEAREQRLAWHQTGQDSAPTAPDLMLWLAADDHVRGQDLLRVNLAPLGPRPPAIPGLDRLPGPGEVAVSPALRDLLATMPSEELGDRLGGRISMIIGERGLAHPDELVAVTGRTPEELRGFGGAVTVRGVHAAPGSFVVTGFLKILVIVVAIGLLVPVLVFVGTVTRLSAARREQRLAAIRLVGATRGQITLLAVAETAPAVLAGIVLGYLGYLLGRPVAARLVTFDGARFFAADVAVPAASLVLVLVGVPLLAAASTAASLRRAAVSPLGVTRRAPRRAPTPWRALPVAVGAVALAAAGLLRQSGWISQEGVVIQVLVGVSYLLILVGLVIAGPWLCRVIAQLISAATGHVTALLAARRLAADPYAAFRAISGVVLATFVTTMFAGVSGSAAQSPPQRAELRDGVVEIRTGGAARERIRESAARLADSPDARGVLAVHRSGGTVAIACADLARIVTLSCPAGVTSLAGRPPQALASVTKLVEPTEQTATWPISALYVQTATDEAAQERVRTQAALLLPGSRSATRGDLQAFDLRQLRELEGGLRIATLFVLFVAGCALTVAVVDGLLQRRRPFSLLRVCGVRLAELRAVVLLEAAGPIIAATAGAAILGLCASYLLSRIAGAVWSAPDPGYALALGSGVLAALAMIASVLPLLGKLTEPTATRFE</sequence>
<dbReference type="AlphaFoldDB" id="A0A5M3WPN7"/>
<evidence type="ECO:0000256" key="1">
    <source>
        <dbReference type="ARBA" id="ARBA00004651"/>
    </source>
</evidence>
<feature type="transmembrane region" description="Helical" evidence="6">
    <location>
        <begin position="412"/>
        <end position="433"/>
    </location>
</feature>
<feature type="transmembrane region" description="Helical" evidence="6">
    <location>
        <begin position="20"/>
        <end position="43"/>
    </location>
</feature>
<keyword evidence="3 6" id="KW-0812">Transmembrane</keyword>
<keyword evidence="4 6" id="KW-1133">Transmembrane helix</keyword>
<keyword evidence="5 6" id="KW-0472">Membrane</keyword>
<evidence type="ECO:0000313" key="9">
    <source>
        <dbReference type="Proteomes" id="UP000331127"/>
    </source>
</evidence>
<comment type="subcellular location">
    <subcellularLocation>
        <location evidence="1">Cell membrane</location>
        <topology evidence="1">Multi-pass membrane protein</topology>
    </subcellularLocation>
</comment>
<dbReference type="Proteomes" id="UP000331127">
    <property type="component" value="Unassembled WGS sequence"/>
</dbReference>
<feature type="domain" description="ABC3 transporter permease C-terminal" evidence="7">
    <location>
        <begin position="194"/>
        <end position="310"/>
    </location>
</feature>
<proteinExistence type="predicted"/>
<evidence type="ECO:0000256" key="2">
    <source>
        <dbReference type="ARBA" id="ARBA00022475"/>
    </source>
</evidence>
<name>A0A5M3WPN7_9ACTN</name>
<dbReference type="GO" id="GO:0005886">
    <property type="term" value="C:plasma membrane"/>
    <property type="evidence" value="ECO:0007669"/>
    <property type="project" value="UniProtKB-SubCell"/>
</dbReference>
<protein>
    <recommendedName>
        <fullName evidence="7">ABC3 transporter permease C-terminal domain-containing protein</fullName>
    </recommendedName>
</protein>
<organism evidence="8 9">
    <name type="scientific">Acrocarpospora macrocephala</name>
    <dbReference type="NCBI Taxonomy" id="150177"/>
    <lineage>
        <taxon>Bacteria</taxon>
        <taxon>Bacillati</taxon>
        <taxon>Actinomycetota</taxon>
        <taxon>Actinomycetes</taxon>
        <taxon>Streptosporangiales</taxon>
        <taxon>Streptosporangiaceae</taxon>
        <taxon>Acrocarpospora</taxon>
    </lineage>
</organism>
<feature type="transmembrane region" description="Helical" evidence="6">
    <location>
        <begin position="677"/>
        <end position="699"/>
    </location>
</feature>
<dbReference type="InterPro" id="IPR003838">
    <property type="entry name" value="ABC3_permease_C"/>
</dbReference>
<feature type="transmembrane region" description="Helical" evidence="6">
    <location>
        <begin position="281"/>
        <end position="307"/>
    </location>
</feature>
<feature type="transmembrane region" description="Helical" evidence="6">
    <location>
        <begin position="591"/>
        <end position="613"/>
    </location>
</feature>
<gene>
    <name evidence="8" type="ORF">Amac_048940</name>
</gene>
<dbReference type="OrthoDB" id="4871813at2"/>
<evidence type="ECO:0000256" key="5">
    <source>
        <dbReference type="ARBA" id="ARBA00023136"/>
    </source>
</evidence>
<feature type="domain" description="ABC3 transporter permease C-terminal" evidence="7">
    <location>
        <begin position="591"/>
        <end position="699"/>
    </location>
</feature>
<dbReference type="RefSeq" id="WP_155356667.1">
    <property type="nucleotide sequence ID" value="NZ_BAAAHL010000011.1"/>
</dbReference>
<dbReference type="EMBL" id="BLAE01000028">
    <property type="protein sequence ID" value="GES11297.1"/>
    <property type="molecule type" value="Genomic_DNA"/>
</dbReference>
<dbReference type="Pfam" id="PF02687">
    <property type="entry name" value="FtsX"/>
    <property type="match status" value="2"/>
</dbReference>
<comment type="caution">
    <text evidence="8">The sequence shown here is derived from an EMBL/GenBank/DDBJ whole genome shotgun (WGS) entry which is preliminary data.</text>
</comment>
<accession>A0A5M3WPN7</accession>
<feature type="transmembrane region" description="Helical" evidence="6">
    <location>
        <begin position="327"/>
        <end position="347"/>
    </location>
</feature>